<dbReference type="Proteomes" id="UP000439903">
    <property type="component" value="Unassembled WGS sequence"/>
</dbReference>
<proteinExistence type="predicted"/>
<name>A0A8H3XGF6_GIGMA</name>
<dbReference type="EMBL" id="WTPW01001003">
    <property type="protein sequence ID" value="KAF0463380.1"/>
    <property type="molecule type" value="Genomic_DNA"/>
</dbReference>
<sequence length="125" mass="14503">MVVLKYLKVNSSKGEETIKEFINKLKLLRNVYHHPNIIMFYGVTKGTLREYLKTNFTKLQWSAFEEYPNLSKKIQNCRFWMIKADKQGAYASTRSFMECQHISNLNALSIICTNVTGDLISTALE</sequence>
<comment type="caution">
    <text evidence="1">The sequence shown here is derived from an EMBL/GenBank/DDBJ whole genome shotgun (WGS) entry which is preliminary data.</text>
</comment>
<keyword evidence="1" id="KW-0808">Transferase</keyword>
<evidence type="ECO:0000313" key="2">
    <source>
        <dbReference type="Proteomes" id="UP000439903"/>
    </source>
</evidence>
<dbReference type="InterPro" id="IPR011009">
    <property type="entry name" value="Kinase-like_dom_sf"/>
</dbReference>
<dbReference type="OrthoDB" id="2489675at2759"/>
<organism evidence="1 2">
    <name type="scientific">Gigaspora margarita</name>
    <dbReference type="NCBI Taxonomy" id="4874"/>
    <lineage>
        <taxon>Eukaryota</taxon>
        <taxon>Fungi</taxon>
        <taxon>Fungi incertae sedis</taxon>
        <taxon>Mucoromycota</taxon>
        <taxon>Glomeromycotina</taxon>
        <taxon>Glomeromycetes</taxon>
        <taxon>Diversisporales</taxon>
        <taxon>Gigasporaceae</taxon>
        <taxon>Gigaspora</taxon>
    </lineage>
</organism>
<accession>A0A8H3XGF6</accession>
<evidence type="ECO:0000313" key="1">
    <source>
        <dbReference type="EMBL" id="KAF0463380.1"/>
    </source>
</evidence>
<gene>
    <name evidence="1" type="ORF">F8M41_000181</name>
</gene>
<dbReference type="AlphaFoldDB" id="A0A8H3XGF6"/>
<keyword evidence="2" id="KW-1185">Reference proteome</keyword>
<dbReference type="SUPFAM" id="SSF56112">
    <property type="entry name" value="Protein kinase-like (PK-like)"/>
    <property type="match status" value="1"/>
</dbReference>
<dbReference type="Gene3D" id="1.10.510.10">
    <property type="entry name" value="Transferase(Phosphotransferase) domain 1"/>
    <property type="match status" value="1"/>
</dbReference>
<keyword evidence="1" id="KW-0418">Kinase</keyword>
<protein>
    <submittedName>
        <fullName evidence="1">Kinase-like protein</fullName>
    </submittedName>
</protein>
<reference evidence="1 2" key="1">
    <citation type="journal article" date="2019" name="Environ. Microbiol.">
        <title>At the nexus of three kingdoms: the genome of the mycorrhizal fungus Gigaspora margarita provides insights into plant, endobacterial and fungal interactions.</title>
        <authorList>
            <person name="Venice F."/>
            <person name="Ghignone S."/>
            <person name="Salvioli di Fossalunga A."/>
            <person name="Amselem J."/>
            <person name="Novero M."/>
            <person name="Xianan X."/>
            <person name="Sedzielewska Toro K."/>
            <person name="Morin E."/>
            <person name="Lipzen A."/>
            <person name="Grigoriev I.V."/>
            <person name="Henrissat B."/>
            <person name="Martin F.M."/>
            <person name="Bonfante P."/>
        </authorList>
    </citation>
    <scope>NUCLEOTIDE SEQUENCE [LARGE SCALE GENOMIC DNA]</scope>
    <source>
        <strain evidence="1 2">BEG34</strain>
    </source>
</reference>
<dbReference type="GO" id="GO:0016301">
    <property type="term" value="F:kinase activity"/>
    <property type="evidence" value="ECO:0007669"/>
    <property type="project" value="UniProtKB-KW"/>
</dbReference>